<organism evidence="1 2">
    <name type="scientific">Corynebacterium resistens (strain DSM 45100 / JCM 12819 / GTC 2026 / SICGH 158)</name>
    <dbReference type="NCBI Taxonomy" id="662755"/>
    <lineage>
        <taxon>Bacteria</taxon>
        <taxon>Bacillati</taxon>
        <taxon>Actinomycetota</taxon>
        <taxon>Actinomycetes</taxon>
        <taxon>Mycobacteriales</taxon>
        <taxon>Corynebacteriaceae</taxon>
        <taxon>Corynebacterium</taxon>
    </lineage>
</organism>
<dbReference type="EMBL" id="CP002857">
    <property type="protein sequence ID" value="AEI10078.1"/>
    <property type="molecule type" value="Genomic_DNA"/>
</dbReference>
<dbReference type="AlphaFoldDB" id="F8E1C6"/>
<evidence type="ECO:0008006" key="3">
    <source>
        <dbReference type="Google" id="ProtNLM"/>
    </source>
</evidence>
<dbReference type="Proteomes" id="UP000000492">
    <property type="component" value="Chromosome"/>
</dbReference>
<dbReference type="eggNOG" id="ENOG50321GD">
    <property type="taxonomic scope" value="Bacteria"/>
</dbReference>
<evidence type="ECO:0000313" key="1">
    <source>
        <dbReference type="EMBL" id="AEI10078.1"/>
    </source>
</evidence>
<dbReference type="Pfam" id="PF14078">
    <property type="entry name" value="DUF4259"/>
    <property type="match status" value="1"/>
</dbReference>
<accession>F8E1C6</accession>
<name>F8E1C6_CORRG</name>
<dbReference type="InterPro" id="IPR025355">
    <property type="entry name" value="DUF4259"/>
</dbReference>
<evidence type="ECO:0000313" key="2">
    <source>
        <dbReference type="Proteomes" id="UP000000492"/>
    </source>
</evidence>
<gene>
    <name evidence="1" type="ordered locus">CRES_1726</name>
</gene>
<keyword evidence="2" id="KW-1185">Reference proteome</keyword>
<sequence>MSSWDEYIFGEVENEDFLDELTDLDEQDLYEAVEDAVNLGLRAGDHEDPEYLNGLCAASIAAIWCGAPYSSGTVTEGYPFIREHIGACETSLQELSSQLLDKELERSGDEAPEGLETYAEALS</sequence>
<dbReference type="HOGENOM" id="CLU_2080823_0_0_11"/>
<dbReference type="OrthoDB" id="4427749at2"/>
<dbReference type="RefSeq" id="WP_013889065.1">
    <property type="nucleotide sequence ID" value="NC_015673.1"/>
</dbReference>
<dbReference type="KEGG" id="crd:CRES_1726"/>
<proteinExistence type="predicted"/>
<dbReference type="STRING" id="662755.CRES_1726"/>
<protein>
    <recommendedName>
        <fullName evidence="3">DUF4259 domain-containing protein</fullName>
    </recommendedName>
</protein>
<reference evidence="1 2" key="1">
    <citation type="journal article" date="2012" name="BMC Genomics">
        <title>Complete genome sequence, lifestyle, and multi-drug resistance of the human pathogen Corynebacterium resistens DSM 45100 isolated from blood samples of a leukemia patient.</title>
        <authorList>
            <person name="Schroder J."/>
            <person name="Maus I."/>
            <person name="Meyer K."/>
            <person name="Wordemann S."/>
            <person name="Blom J."/>
            <person name="Jaenicke S."/>
            <person name="Schneider J."/>
            <person name="Trost E."/>
            <person name="Tauch A."/>
        </authorList>
    </citation>
    <scope>NUCLEOTIDE SEQUENCE [LARGE SCALE GENOMIC DNA]</scope>
    <source>
        <strain evidence="2">DSM 45100 / JCM 12819 / CCUG 50093 / GTC 2026 / SICGH 158</strain>
    </source>
</reference>